<dbReference type="Proteomes" id="UP001163046">
    <property type="component" value="Unassembled WGS sequence"/>
</dbReference>
<keyword evidence="1" id="KW-0812">Transmembrane</keyword>
<feature type="domain" description="SEA" evidence="2">
    <location>
        <begin position="114"/>
        <end position="236"/>
    </location>
</feature>
<keyword evidence="1" id="KW-0472">Membrane</keyword>
<dbReference type="PROSITE" id="PS50024">
    <property type="entry name" value="SEA"/>
    <property type="match status" value="1"/>
</dbReference>
<dbReference type="EMBL" id="MU825409">
    <property type="protein sequence ID" value="KAJ7391053.1"/>
    <property type="molecule type" value="Genomic_DNA"/>
</dbReference>
<organism evidence="3 4">
    <name type="scientific">Desmophyllum pertusum</name>
    <dbReference type="NCBI Taxonomy" id="174260"/>
    <lineage>
        <taxon>Eukaryota</taxon>
        <taxon>Metazoa</taxon>
        <taxon>Cnidaria</taxon>
        <taxon>Anthozoa</taxon>
        <taxon>Hexacorallia</taxon>
        <taxon>Scleractinia</taxon>
        <taxon>Caryophylliina</taxon>
        <taxon>Caryophylliidae</taxon>
        <taxon>Desmophyllum</taxon>
    </lineage>
</organism>
<evidence type="ECO:0000256" key="1">
    <source>
        <dbReference type="SAM" id="Phobius"/>
    </source>
</evidence>
<accession>A0A9X0A066</accession>
<name>A0A9X0A066_9CNID</name>
<dbReference type="InterPro" id="IPR000082">
    <property type="entry name" value="SEA_dom"/>
</dbReference>
<feature type="transmembrane region" description="Helical" evidence="1">
    <location>
        <begin position="6"/>
        <end position="26"/>
    </location>
</feature>
<evidence type="ECO:0000313" key="4">
    <source>
        <dbReference type="Proteomes" id="UP001163046"/>
    </source>
</evidence>
<evidence type="ECO:0000313" key="3">
    <source>
        <dbReference type="EMBL" id="KAJ7391053.1"/>
    </source>
</evidence>
<proteinExistence type="predicted"/>
<dbReference type="Pfam" id="PF01390">
    <property type="entry name" value="SEA"/>
    <property type="match status" value="1"/>
</dbReference>
<reference evidence="3" key="1">
    <citation type="submission" date="2023-01" db="EMBL/GenBank/DDBJ databases">
        <title>Genome assembly of the deep-sea coral Lophelia pertusa.</title>
        <authorList>
            <person name="Herrera S."/>
            <person name="Cordes E."/>
        </authorList>
    </citation>
    <scope>NUCLEOTIDE SEQUENCE</scope>
    <source>
        <strain evidence="3">USNM1676648</strain>
        <tissue evidence="3">Polyp</tissue>
    </source>
</reference>
<sequence length="293" mass="33466">MFSVGASSHIISIVIMITMVVTVWTLDNWLNIKVEVTRNEMSIEWDRKLSDKKSREFKETALAVRNQLRKDLKEIQWVSDIKVKKFMQKQGKTFCEFDIQKALNMTVDIGSIAETSYARINMTLTLSSVSWIDAYNDHNSTEYKNLTTAIKAALSEIYQDADDVVGFEIASVTAAHDGSALVLEYFLLVDPDTDLKKKDLEAIFMEFTKNGSFEEMISVAEKQEQQTETEESEKTKPVAVGLIVFAAVIMCGVIITFLVVILRQNWKYIKEHSPEARFESYQKKKMADSRLLL</sequence>
<keyword evidence="4" id="KW-1185">Reference proteome</keyword>
<dbReference type="OrthoDB" id="10412676at2759"/>
<comment type="caution">
    <text evidence="3">The sequence shown here is derived from an EMBL/GenBank/DDBJ whole genome shotgun (WGS) entry which is preliminary data.</text>
</comment>
<dbReference type="AlphaFoldDB" id="A0A9X0A066"/>
<gene>
    <name evidence="3" type="ORF">OS493_021074</name>
</gene>
<feature type="transmembrane region" description="Helical" evidence="1">
    <location>
        <begin position="238"/>
        <end position="262"/>
    </location>
</feature>
<protein>
    <recommendedName>
        <fullName evidence="2">SEA domain-containing protein</fullName>
    </recommendedName>
</protein>
<evidence type="ECO:0000259" key="2">
    <source>
        <dbReference type="PROSITE" id="PS50024"/>
    </source>
</evidence>
<keyword evidence="1" id="KW-1133">Transmembrane helix</keyword>